<evidence type="ECO:0000313" key="1">
    <source>
        <dbReference type="EMBL" id="KAK8852636.1"/>
    </source>
</evidence>
<sequence>MIVGGYLRAPYDIIKNIEGIVSSSPDLKMTENKITCRTKMNWISKTDLFKDLNGIAMYADRKLRGCLYAVEPNANPIEITLSKSGPKTREASWRFKHVYR</sequence>
<organism evidence="1 2">
    <name type="scientific">Tritrichomonas musculus</name>
    <dbReference type="NCBI Taxonomy" id="1915356"/>
    <lineage>
        <taxon>Eukaryota</taxon>
        <taxon>Metamonada</taxon>
        <taxon>Parabasalia</taxon>
        <taxon>Tritrichomonadida</taxon>
        <taxon>Tritrichomonadidae</taxon>
        <taxon>Tritrichomonas</taxon>
    </lineage>
</organism>
<comment type="caution">
    <text evidence="1">The sequence shown here is derived from an EMBL/GenBank/DDBJ whole genome shotgun (WGS) entry which is preliminary data.</text>
</comment>
<evidence type="ECO:0000313" key="2">
    <source>
        <dbReference type="Proteomes" id="UP001470230"/>
    </source>
</evidence>
<name>A0ABR2HU15_9EUKA</name>
<keyword evidence="2" id="KW-1185">Reference proteome</keyword>
<dbReference type="EMBL" id="JAPFFF010000023">
    <property type="protein sequence ID" value="KAK8852636.1"/>
    <property type="molecule type" value="Genomic_DNA"/>
</dbReference>
<reference evidence="1 2" key="1">
    <citation type="submission" date="2024-04" db="EMBL/GenBank/DDBJ databases">
        <title>Tritrichomonas musculus Genome.</title>
        <authorList>
            <person name="Alves-Ferreira E."/>
            <person name="Grigg M."/>
            <person name="Lorenzi H."/>
            <person name="Galac M."/>
        </authorList>
    </citation>
    <scope>NUCLEOTIDE SEQUENCE [LARGE SCALE GENOMIC DNA]</scope>
    <source>
        <strain evidence="1 2">EAF2021</strain>
    </source>
</reference>
<dbReference type="Proteomes" id="UP001470230">
    <property type="component" value="Unassembled WGS sequence"/>
</dbReference>
<proteinExistence type="predicted"/>
<gene>
    <name evidence="1" type="ORF">M9Y10_017624</name>
</gene>
<protein>
    <submittedName>
        <fullName evidence="1">Uncharacterized protein</fullName>
    </submittedName>
</protein>
<accession>A0ABR2HU15</accession>